<comment type="caution">
    <text evidence="6">The sequence shown here is derived from an EMBL/GenBank/DDBJ whole genome shotgun (WGS) entry which is preliminary data.</text>
</comment>
<dbReference type="InterPro" id="IPR036259">
    <property type="entry name" value="MFS_trans_sf"/>
</dbReference>
<dbReference type="Proteomes" id="UP001447188">
    <property type="component" value="Unassembled WGS sequence"/>
</dbReference>
<evidence type="ECO:0000313" key="7">
    <source>
        <dbReference type="Proteomes" id="UP001447188"/>
    </source>
</evidence>
<reference evidence="6 7" key="1">
    <citation type="submission" date="2024-02" db="EMBL/GenBank/DDBJ databases">
        <title>Discinaceae phylogenomics.</title>
        <authorList>
            <person name="Dirks A.C."/>
            <person name="James T.Y."/>
        </authorList>
    </citation>
    <scope>NUCLEOTIDE SEQUENCE [LARGE SCALE GENOMIC DNA]</scope>
    <source>
        <strain evidence="6 7">ACD0624</strain>
    </source>
</reference>
<feature type="transmembrane region" description="Helical" evidence="5">
    <location>
        <begin position="314"/>
        <end position="332"/>
    </location>
</feature>
<proteinExistence type="predicted"/>
<evidence type="ECO:0000256" key="4">
    <source>
        <dbReference type="ARBA" id="ARBA00023136"/>
    </source>
</evidence>
<dbReference type="SUPFAM" id="SSF103473">
    <property type="entry name" value="MFS general substrate transporter"/>
    <property type="match status" value="1"/>
</dbReference>
<name>A0ABR3GQS1_9PEZI</name>
<keyword evidence="7" id="KW-1185">Reference proteome</keyword>
<evidence type="ECO:0000256" key="3">
    <source>
        <dbReference type="ARBA" id="ARBA00022989"/>
    </source>
</evidence>
<accession>A0ABR3GQS1</accession>
<keyword evidence="3 5" id="KW-1133">Transmembrane helix</keyword>
<feature type="transmembrane region" description="Helical" evidence="5">
    <location>
        <begin position="6"/>
        <end position="26"/>
    </location>
</feature>
<keyword evidence="4 5" id="KW-0472">Membrane</keyword>
<comment type="subcellular location">
    <subcellularLocation>
        <location evidence="1">Membrane</location>
        <topology evidence="1">Multi-pass membrane protein</topology>
    </subcellularLocation>
</comment>
<evidence type="ECO:0000313" key="6">
    <source>
        <dbReference type="EMBL" id="KAL0638270.1"/>
    </source>
</evidence>
<feature type="transmembrane region" description="Helical" evidence="5">
    <location>
        <begin position="166"/>
        <end position="192"/>
    </location>
</feature>
<feature type="transmembrane region" description="Helical" evidence="5">
    <location>
        <begin position="59"/>
        <end position="81"/>
    </location>
</feature>
<feature type="transmembrane region" description="Helical" evidence="5">
    <location>
        <begin position="88"/>
        <end position="108"/>
    </location>
</feature>
<protein>
    <recommendedName>
        <fullName evidence="8">Major facilitator superfamily (MFS) profile domain-containing protein</fullName>
    </recommendedName>
</protein>
<evidence type="ECO:0000256" key="1">
    <source>
        <dbReference type="ARBA" id="ARBA00004141"/>
    </source>
</evidence>
<evidence type="ECO:0000256" key="2">
    <source>
        <dbReference type="ARBA" id="ARBA00022692"/>
    </source>
</evidence>
<dbReference type="PANTHER" id="PTHR23502:SF22">
    <property type="entry name" value="MAJOR FACILITATOR SUPERFAMILY (MFS) PROFILE DOMAIN-CONTAINING PROTEIN"/>
    <property type="match status" value="1"/>
</dbReference>
<dbReference type="InterPro" id="IPR011701">
    <property type="entry name" value="MFS"/>
</dbReference>
<dbReference type="PANTHER" id="PTHR23502">
    <property type="entry name" value="MAJOR FACILITATOR SUPERFAMILY"/>
    <property type="match status" value="1"/>
</dbReference>
<sequence>MFWTTLMTFFMTIACATCPTWIGFIAVRALQGFFATAAQVLGMTVIQDMFYFEEHARKIGIWSWSILIGPYFGPFLSSIILDTVSWRSSFWIVVGFVGTGLLLIIFLMEETAYDRVNYSNNPIRPEDYWEYRFLALVGVMGHRAKGRQTLSQGALGILRVFIRPQFYLLFIYHGVTYMWSVGINGTLLLILVPAEPKGYGFDSISLGLIYFAPMTAVVVGELWGHFFNDAIQSRAIVRNRGHFEPESRLWAIYFSAVVMCLGLSLLGVALENRWHWSLVGVFWGLFIFAVMTSTVIISAYVLDCFPEQSAAASAVLNFTRVLFGFTVVLYQAKWGEAVGYSWSFGTQAMICGIVFVLIPITQKYGQGWRAATV</sequence>
<feature type="transmembrane region" description="Helical" evidence="5">
    <location>
        <begin position="204"/>
        <end position="228"/>
    </location>
</feature>
<evidence type="ECO:0008006" key="8">
    <source>
        <dbReference type="Google" id="ProtNLM"/>
    </source>
</evidence>
<dbReference type="Pfam" id="PF07690">
    <property type="entry name" value="MFS_1"/>
    <property type="match status" value="1"/>
</dbReference>
<dbReference type="Gene3D" id="1.20.1250.20">
    <property type="entry name" value="MFS general substrate transporter like domains"/>
    <property type="match status" value="1"/>
</dbReference>
<feature type="transmembrane region" description="Helical" evidence="5">
    <location>
        <begin position="276"/>
        <end position="302"/>
    </location>
</feature>
<dbReference type="EMBL" id="JBBBZM010000024">
    <property type="protein sequence ID" value="KAL0638270.1"/>
    <property type="molecule type" value="Genomic_DNA"/>
</dbReference>
<feature type="transmembrane region" description="Helical" evidence="5">
    <location>
        <begin position="249"/>
        <end position="270"/>
    </location>
</feature>
<evidence type="ECO:0000256" key="5">
    <source>
        <dbReference type="SAM" id="Phobius"/>
    </source>
</evidence>
<organism evidence="6 7">
    <name type="scientific">Discina gigas</name>
    <dbReference type="NCBI Taxonomy" id="1032678"/>
    <lineage>
        <taxon>Eukaryota</taxon>
        <taxon>Fungi</taxon>
        <taxon>Dikarya</taxon>
        <taxon>Ascomycota</taxon>
        <taxon>Pezizomycotina</taxon>
        <taxon>Pezizomycetes</taxon>
        <taxon>Pezizales</taxon>
        <taxon>Discinaceae</taxon>
        <taxon>Discina</taxon>
    </lineage>
</organism>
<feature type="transmembrane region" description="Helical" evidence="5">
    <location>
        <begin position="338"/>
        <end position="360"/>
    </location>
</feature>
<keyword evidence="2 5" id="KW-0812">Transmembrane</keyword>
<gene>
    <name evidence="6" type="ORF">Q9L58_002727</name>
</gene>